<protein>
    <submittedName>
        <fullName evidence="2">Nek5 protein</fullName>
    </submittedName>
</protein>
<reference evidence="2" key="1">
    <citation type="submission" date="2021-02" db="EMBL/GenBank/DDBJ databases">
        <authorList>
            <person name="Dougan E. K."/>
            <person name="Rhodes N."/>
            <person name="Thang M."/>
            <person name="Chan C."/>
        </authorList>
    </citation>
    <scope>NUCLEOTIDE SEQUENCE</scope>
</reference>
<evidence type="ECO:0000313" key="3">
    <source>
        <dbReference type="Proteomes" id="UP000604046"/>
    </source>
</evidence>
<feature type="compositionally biased region" description="Low complexity" evidence="1">
    <location>
        <begin position="49"/>
        <end position="59"/>
    </location>
</feature>
<organism evidence="2 3">
    <name type="scientific">Symbiodinium natans</name>
    <dbReference type="NCBI Taxonomy" id="878477"/>
    <lineage>
        <taxon>Eukaryota</taxon>
        <taxon>Sar</taxon>
        <taxon>Alveolata</taxon>
        <taxon>Dinophyceae</taxon>
        <taxon>Suessiales</taxon>
        <taxon>Symbiodiniaceae</taxon>
        <taxon>Symbiodinium</taxon>
    </lineage>
</organism>
<keyword evidence="3" id="KW-1185">Reference proteome</keyword>
<proteinExistence type="predicted"/>
<comment type="caution">
    <text evidence="2">The sequence shown here is derived from an EMBL/GenBank/DDBJ whole genome shotgun (WGS) entry which is preliminary data.</text>
</comment>
<feature type="region of interest" description="Disordered" evidence="1">
    <location>
        <begin position="46"/>
        <end position="65"/>
    </location>
</feature>
<evidence type="ECO:0000256" key="1">
    <source>
        <dbReference type="SAM" id="MobiDB-lite"/>
    </source>
</evidence>
<gene>
    <name evidence="2" type="primary">Nek5</name>
    <name evidence="2" type="ORF">SNAT2548_LOCUS20529</name>
</gene>
<sequence>MAECRPRVWWLGSQEPSFSASEWKQQVTVISEAAKSIPRQSLTFYFEQSPEPSKEGPGPETEKYDGERECSYIQHFSRQFQKAVSAGKIPENAVPQLRHLRPSYVCAALRGLAPCQQAIADLALMMITYKHGALKDLPVAVADVSQSSDRLQMSVTGIWGTLTTSSKLFDFKSERFMHPRMHMQLLGMDIDDVCLTWLKDKEPLRPLEMTDMAGNAMSISQCTQALLPLLSHLGYFEPGAITPKSVGPAPLCKRVQGSSAAGAGGKEISVLWVAGGGLASPLLLDKEAWPRKPMAAVKVVEFALEPTMQQARVLYAKAFPKVACLQTSLDVIQVRCLKSVIVAGRAPASKKATEWFLKSWKDFSSHRGAKIVLVLASPRPLAIPDETACGWIFGSHEIGWSLFSNFDTSCYVTILCQNEGRQGSDMSKMLAEKLGGVLRLPNVQGVNRHVNEELPKTESTNKRDLKILAAAQKLEGFAESGKSSQTRFVDASRRSLPVKLGIPDPTRASLPVSIAEDGRVNRVCMLDALGYRDADANLSLLSTASQQSMLACTFPAAVVATMLNAAAEFL</sequence>
<accession>A0A812PYV0</accession>
<dbReference type="Proteomes" id="UP000604046">
    <property type="component" value="Unassembled WGS sequence"/>
</dbReference>
<evidence type="ECO:0000313" key="2">
    <source>
        <dbReference type="EMBL" id="CAE7375821.1"/>
    </source>
</evidence>
<name>A0A812PYV0_9DINO</name>
<dbReference type="AlphaFoldDB" id="A0A812PYV0"/>
<dbReference type="EMBL" id="CAJNDS010002213">
    <property type="protein sequence ID" value="CAE7375821.1"/>
    <property type="molecule type" value="Genomic_DNA"/>
</dbReference>
<dbReference type="OrthoDB" id="412570at2759"/>